<dbReference type="Pfam" id="PF00589">
    <property type="entry name" value="Phage_integrase"/>
    <property type="match status" value="1"/>
</dbReference>
<keyword evidence="7" id="KW-1185">Reference proteome</keyword>
<dbReference type="RefSeq" id="WP_109320978.1">
    <property type="nucleotide sequence ID" value="NZ_QFWT01000011.1"/>
</dbReference>
<dbReference type="InterPro" id="IPR002104">
    <property type="entry name" value="Integrase_catalytic"/>
</dbReference>
<evidence type="ECO:0000259" key="5">
    <source>
        <dbReference type="PROSITE" id="PS51898"/>
    </source>
</evidence>
<dbReference type="InterPro" id="IPR013762">
    <property type="entry name" value="Integrase-like_cat_sf"/>
</dbReference>
<dbReference type="Proteomes" id="UP000245362">
    <property type="component" value="Unassembled WGS sequence"/>
</dbReference>
<dbReference type="GO" id="GO:0015074">
    <property type="term" value="P:DNA integration"/>
    <property type="evidence" value="ECO:0007669"/>
    <property type="project" value="UniProtKB-KW"/>
</dbReference>
<evidence type="ECO:0000256" key="3">
    <source>
        <dbReference type="ARBA" id="ARBA00023125"/>
    </source>
</evidence>
<comment type="caution">
    <text evidence="6">The sequence shown here is derived from an EMBL/GenBank/DDBJ whole genome shotgun (WGS) entry which is preliminary data.</text>
</comment>
<accession>A0A2U3B5T2</accession>
<dbReference type="InterPro" id="IPR050808">
    <property type="entry name" value="Phage_Integrase"/>
</dbReference>
<sequence length="410" mass="46427">MARLTTSLTATQIKQAKPKDKEYSLADGNGLHLRIRPNGAKTWMFNYYVPITKKRNKISLGNYPDMPLALARQQRDEARSLLAQGIDPKTHRLALEQNKRDELANTFAAFAEEYLSIKKEATVEATYKKRARMVEKYLLPSVGHIPVADIKPMLMKGILDPIAKEGKIETVKRICIITNEIMRIAVVNGAIEFNPIVELTKLYPSQKVKHNPALSPEELPELVRTLDTANLTITTRNLIYWQLHTMVRPKEAATAKWSQIDFEEKVWIVPIPKMHTTHAVPLTPQALTILDDMRSISGGRKYIFPADRNPKTHTNSQTANAALKRIGFKDRTTAHGLRGLASTTLNAQGFDGDVIESALSHQEPNKIRRAYNHTDYLERRKPLMCWWSDRIEQANKGEVLTVGIRGLRIA</sequence>
<dbReference type="Gene3D" id="1.10.443.10">
    <property type="entry name" value="Intergrase catalytic core"/>
    <property type="match status" value="1"/>
</dbReference>
<dbReference type="EMBL" id="QFWT01000011">
    <property type="protein sequence ID" value="PWI32149.1"/>
    <property type="molecule type" value="Genomic_DNA"/>
</dbReference>
<evidence type="ECO:0000313" key="6">
    <source>
        <dbReference type="EMBL" id="PWI32149.1"/>
    </source>
</evidence>
<dbReference type="GO" id="GO:0003677">
    <property type="term" value="F:DNA binding"/>
    <property type="evidence" value="ECO:0007669"/>
    <property type="project" value="UniProtKB-KW"/>
</dbReference>
<dbReference type="Gene3D" id="3.30.160.390">
    <property type="entry name" value="Integrase, DNA-binding domain"/>
    <property type="match status" value="1"/>
</dbReference>
<dbReference type="GO" id="GO:0006310">
    <property type="term" value="P:DNA recombination"/>
    <property type="evidence" value="ECO:0007669"/>
    <property type="project" value="UniProtKB-KW"/>
</dbReference>
<reference evidence="6 7" key="1">
    <citation type="submission" date="2018-05" db="EMBL/GenBank/DDBJ databases">
        <title>Vibrio limimaris sp. nov., isolated from marine sediment.</title>
        <authorList>
            <person name="Li C.-M."/>
        </authorList>
    </citation>
    <scope>NUCLEOTIDE SEQUENCE [LARGE SCALE GENOMIC DNA]</scope>
    <source>
        <strain evidence="6 7">E4404</strain>
    </source>
</reference>
<dbReference type="OrthoDB" id="9795573at2"/>
<dbReference type="CDD" id="cd00801">
    <property type="entry name" value="INT_P4_C"/>
    <property type="match status" value="1"/>
</dbReference>
<dbReference type="AlphaFoldDB" id="A0A2U3B5T2"/>
<evidence type="ECO:0000256" key="2">
    <source>
        <dbReference type="ARBA" id="ARBA00022908"/>
    </source>
</evidence>
<comment type="similarity">
    <text evidence="1">Belongs to the 'phage' integrase family.</text>
</comment>
<proteinExistence type="inferred from homology"/>
<evidence type="ECO:0000313" key="7">
    <source>
        <dbReference type="Proteomes" id="UP000245362"/>
    </source>
</evidence>
<keyword evidence="3" id="KW-0238">DNA-binding</keyword>
<dbReference type="InterPro" id="IPR011010">
    <property type="entry name" value="DNA_brk_join_enz"/>
</dbReference>
<dbReference type="InterPro" id="IPR038488">
    <property type="entry name" value="Integrase_DNA-bd_sf"/>
</dbReference>
<evidence type="ECO:0000256" key="1">
    <source>
        <dbReference type="ARBA" id="ARBA00008857"/>
    </source>
</evidence>
<dbReference type="InterPro" id="IPR025166">
    <property type="entry name" value="Integrase_DNA_bind_dom"/>
</dbReference>
<dbReference type="InterPro" id="IPR010998">
    <property type="entry name" value="Integrase_recombinase_N"/>
</dbReference>
<dbReference type="Gene3D" id="1.10.150.130">
    <property type="match status" value="1"/>
</dbReference>
<name>A0A2U3B5T2_9VIBR</name>
<dbReference type="PROSITE" id="PS51898">
    <property type="entry name" value="TYR_RECOMBINASE"/>
    <property type="match status" value="1"/>
</dbReference>
<dbReference type="InterPro" id="IPR053876">
    <property type="entry name" value="Phage_int_M"/>
</dbReference>
<dbReference type="SUPFAM" id="SSF56349">
    <property type="entry name" value="DNA breaking-rejoining enzymes"/>
    <property type="match status" value="1"/>
</dbReference>
<evidence type="ECO:0000256" key="4">
    <source>
        <dbReference type="ARBA" id="ARBA00023172"/>
    </source>
</evidence>
<protein>
    <submittedName>
        <fullName evidence="6">Integrase</fullName>
    </submittedName>
</protein>
<organism evidence="6 7">
    <name type="scientific">Vibrio albus</name>
    <dbReference type="NCBI Taxonomy" id="2200953"/>
    <lineage>
        <taxon>Bacteria</taxon>
        <taxon>Pseudomonadati</taxon>
        <taxon>Pseudomonadota</taxon>
        <taxon>Gammaproteobacteria</taxon>
        <taxon>Vibrionales</taxon>
        <taxon>Vibrionaceae</taxon>
        <taxon>Vibrio</taxon>
    </lineage>
</organism>
<dbReference type="PANTHER" id="PTHR30629">
    <property type="entry name" value="PROPHAGE INTEGRASE"/>
    <property type="match status" value="1"/>
</dbReference>
<dbReference type="PANTHER" id="PTHR30629:SF6">
    <property type="entry name" value="PROPHAGE INTEGRASE INTA-RELATED"/>
    <property type="match status" value="1"/>
</dbReference>
<keyword evidence="2" id="KW-0229">DNA integration</keyword>
<feature type="domain" description="Tyr recombinase" evidence="5">
    <location>
        <begin position="209"/>
        <end position="384"/>
    </location>
</feature>
<dbReference type="Pfam" id="PF13356">
    <property type="entry name" value="Arm-DNA-bind_3"/>
    <property type="match status" value="1"/>
</dbReference>
<gene>
    <name evidence="6" type="ORF">DI392_17465</name>
</gene>
<dbReference type="Pfam" id="PF22022">
    <property type="entry name" value="Phage_int_M"/>
    <property type="match status" value="1"/>
</dbReference>
<keyword evidence="4" id="KW-0233">DNA recombination</keyword>